<protein>
    <submittedName>
        <fullName evidence="2">Uncharacterized protein</fullName>
    </submittedName>
</protein>
<evidence type="ECO:0000313" key="3">
    <source>
        <dbReference type="Proteomes" id="UP000791440"/>
    </source>
</evidence>
<dbReference type="Proteomes" id="UP000791440">
    <property type="component" value="Unassembled WGS sequence"/>
</dbReference>
<name>A0A921ZJT6_MANSE</name>
<accession>A0A921ZJT6</accession>
<comment type="caution">
    <text evidence="2">The sequence shown here is derived from an EMBL/GenBank/DDBJ whole genome shotgun (WGS) entry which is preliminary data.</text>
</comment>
<gene>
    <name evidence="2" type="ORF">O3G_MSEX010812</name>
</gene>
<reference evidence="2" key="2">
    <citation type="submission" date="2020-12" db="EMBL/GenBank/DDBJ databases">
        <authorList>
            <person name="Kanost M."/>
        </authorList>
    </citation>
    <scope>NUCLEOTIDE SEQUENCE</scope>
</reference>
<dbReference type="EMBL" id="JH668580">
    <property type="protein sequence ID" value="KAG6458349.1"/>
    <property type="molecule type" value="Genomic_DNA"/>
</dbReference>
<keyword evidence="3" id="KW-1185">Reference proteome</keyword>
<reference evidence="2" key="1">
    <citation type="journal article" date="2016" name="Insect Biochem. Mol. Biol.">
        <title>Multifaceted biological insights from a draft genome sequence of the tobacco hornworm moth, Manduca sexta.</title>
        <authorList>
            <person name="Kanost M.R."/>
            <person name="Arrese E.L."/>
            <person name="Cao X."/>
            <person name="Chen Y.R."/>
            <person name="Chellapilla S."/>
            <person name="Goldsmith M.R."/>
            <person name="Grosse-Wilde E."/>
            <person name="Heckel D.G."/>
            <person name="Herndon N."/>
            <person name="Jiang H."/>
            <person name="Papanicolaou A."/>
            <person name="Qu J."/>
            <person name="Soulages J.L."/>
            <person name="Vogel H."/>
            <person name="Walters J."/>
            <person name="Waterhouse R.M."/>
            <person name="Ahn S.J."/>
            <person name="Almeida F.C."/>
            <person name="An C."/>
            <person name="Aqrawi P."/>
            <person name="Bretschneider A."/>
            <person name="Bryant W.B."/>
            <person name="Bucks S."/>
            <person name="Chao H."/>
            <person name="Chevignon G."/>
            <person name="Christen J.M."/>
            <person name="Clarke D.F."/>
            <person name="Dittmer N.T."/>
            <person name="Ferguson L.C.F."/>
            <person name="Garavelou S."/>
            <person name="Gordon K.H.J."/>
            <person name="Gunaratna R.T."/>
            <person name="Han Y."/>
            <person name="Hauser F."/>
            <person name="He Y."/>
            <person name="Heidel-Fischer H."/>
            <person name="Hirsh A."/>
            <person name="Hu Y."/>
            <person name="Jiang H."/>
            <person name="Kalra D."/>
            <person name="Klinner C."/>
            <person name="Konig C."/>
            <person name="Kovar C."/>
            <person name="Kroll A.R."/>
            <person name="Kuwar S.S."/>
            <person name="Lee S.L."/>
            <person name="Lehman R."/>
            <person name="Li K."/>
            <person name="Li Z."/>
            <person name="Liang H."/>
            <person name="Lovelace S."/>
            <person name="Lu Z."/>
            <person name="Mansfield J.H."/>
            <person name="McCulloch K.J."/>
            <person name="Mathew T."/>
            <person name="Morton B."/>
            <person name="Muzny D.M."/>
            <person name="Neunemann D."/>
            <person name="Ongeri F."/>
            <person name="Pauchet Y."/>
            <person name="Pu L.L."/>
            <person name="Pyrousis I."/>
            <person name="Rao X.J."/>
            <person name="Redding A."/>
            <person name="Roesel C."/>
            <person name="Sanchez-Gracia A."/>
            <person name="Schaack S."/>
            <person name="Shukla A."/>
            <person name="Tetreau G."/>
            <person name="Wang Y."/>
            <person name="Xiong G.H."/>
            <person name="Traut W."/>
            <person name="Walsh T.K."/>
            <person name="Worley K.C."/>
            <person name="Wu D."/>
            <person name="Wu W."/>
            <person name="Wu Y.Q."/>
            <person name="Zhang X."/>
            <person name="Zou Z."/>
            <person name="Zucker H."/>
            <person name="Briscoe A.D."/>
            <person name="Burmester T."/>
            <person name="Clem R.J."/>
            <person name="Feyereisen R."/>
            <person name="Grimmelikhuijzen C.J.P."/>
            <person name="Hamodrakas S.J."/>
            <person name="Hansson B.S."/>
            <person name="Huguet E."/>
            <person name="Jermiin L.S."/>
            <person name="Lan Q."/>
            <person name="Lehman H.K."/>
            <person name="Lorenzen M."/>
            <person name="Merzendorfer H."/>
            <person name="Michalopoulos I."/>
            <person name="Morton D.B."/>
            <person name="Muthukrishnan S."/>
            <person name="Oakeshott J.G."/>
            <person name="Palmer W."/>
            <person name="Park Y."/>
            <person name="Passarelli A.L."/>
            <person name="Rozas J."/>
            <person name="Schwartz L.M."/>
            <person name="Smith W."/>
            <person name="Southgate A."/>
            <person name="Vilcinskas A."/>
            <person name="Vogt R."/>
            <person name="Wang P."/>
            <person name="Werren J."/>
            <person name="Yu X.Q."/>
            <person name="Zhou J.J."/>
            <person name="Brown S.J."/>
            <person name="Scherer S.E."/>
            <person name="Richards S."/>
            <person name="Blissard G.W."/>
        </authorList>
    </citation>
    <scope>NUCLEOTIDE SEQUENCE</scope>
</reference>
<dbReference type="AlphaFoldDB" id="A0A921ZJT6"/>
<sequence>MSTLGSITSSERALDRVPNPCINYTSIPTKTRGGLLRRIRDGPGVSCCTKIAAVNRPSAIPHCGTSLIEGAKMPLMLNDSFGVYDIGRPTTRIVVHLRVAVVERAAPHFSPATRSKPQLVASYDRQGIPWRNSLDAPSHRARGGSITGLA</sequence>
<organism evidence="2 3">
    <name type="scientific">Manduca sexta</name>
    <name type="common">Tobacco hawkmoth</name>
    <name type="synonym">Tobacco hornworm</name>
    <dbReference type="NCBI Taxonomy" id="7130"/>
    <lineage>
        <taxon>Eukaryota</taxon>
        <taxon>Metazoa</taxon>
        <taxon>Ecdysozoa</taxon>
        <taxon>Arthropoda</taxon>
        <taxon>Hexapoda</taxon>
        <taxon>Insecta</taxon>
        <taxon>Pterygota</taxon>
        <taxon>Neoptera</taxon>
        <taxon>Endopterygota</taxon>
        <taxon>Lepidoptera</taxon>
        <taxon>Glossata</taxon>
        <taxon>Ditrysia</taxon>
        <taxon>Bombycoidea</taxon>
        <taxon>Sphingidae</taxon>
        <taxon>Sphinginae</taxon>
        <taxon>Sphingini</taxon>
        <taxon>Manduca</taxon>
    </lineage>
</organism>
<proteinExistence type="predicted"/>
<feature type="region of interest" description="Disordered" evidence="1">
    <location>
        <begin position="131"/>
        <end position="150"/>
    </location>
</feature>
<evidence type="ECO:0000256" key="1">
    <source>
        <dbReference type="SAM" id="MobiDB-lite"/>
    </source>
</evidence>
<evidence type="ECO:0000313" key="2">
    <source>
        <dbReference type="EMBL" id="KAG6458349.1"/>
    </source>
</evidence>